<organism evidence="4 5">
    <name type="scientific">Phenylobacterium ferrooxidans</name>
    <dbReference type="NCBI Taxonomy" id="2982689"/>
    <lineage>
        <taxon>Bacteria</taxon>
        <taxon>Pseudomonadati</taxon>
        <taxon>Pseudomonadota</taxon>
        <taxon>Alphaproteobacteria</taxon>
        <taxon>Caulobacterales</taxon>
        <taxon>Caulobacteraceae</taxon>
        <taxon>Phenylobacterium</taxon>
    </lineage>
</organism>
<dbReference type="Pfam" id="PF11638">
    <property type="entry name" value="DnaA_N"/>
    <property type="match status" value="1"/>
</dbReference>
<accession>A0ABW6CXP3</accession>
<evidence type="ECO:0000259" key="3">
    <source>
        <dbReference type="Pfam" id="PF11638"/>
    </source>
</evidence>
<name>A0ABW6CXP3_9CAUL</name>
<comment type="caution">
    <text evidence="4">The sequence shown here is derived from an EMBL/GenBank/DDBJ whole genome shotgun (WGS) entry which is preliminary data.</text>
</comment>
<dbReference type="Pfam" id="PF03428">
    <property type="entry name" value="RP-C"/>
    <property type="match status" value="1"/>
</dbReference>
<sequence length="508" mass="55109">MIDRDQPRSRFLRRQGPNRRPVVFCLPVSHRRNGLVPARRDDMQTALSEDDWRPGFAKRAPNFDAVCEQARAWRWSPGESIARIAAAVLKGTPTLTIQQRMTLLLYVEHLNQDRLEKDVACVWPSTALIADYLGCSESTARANRRGLEAAGYMVRDYNRANRPAGVEAYDLAPLVARLDEMEAADAAFREAAQARRAQYLEPVVFAQRYAAQAPISRRLEQSHKNDSSSVQDKDAPASRSSSFARPATPPASGKRNGSSGRRHSSGTSSAICSPEGASGLGGAQSAPSAAAEMVRQELRAAVQVCPRLAALVGDHILADPASAGPADVARIAAAAETWLPEIERNNALSVGWGWARHGPRVIAMLAIALEDPAIQSPCKYFGWMVTRTAQGAPDLRLNLARIMRVKGEIPPPEVAPPVALMAAPGTDDPTWQAIATALRAIVREGAYGSWFGKVGFHGIENGLLTLSTPSGIAADRIKRDYATAILQAAEVAEVFVERVLVTLRKDHR</sequence>
<protein>
    <recommendedName>
        <fullName evidence="6">DnaA N-terminal domain-containing protein</fullName>
    </recommendedName>
</protein>
<dbReference type="RefSeq" id="WP_377371719.1">
    <property type="nucleotide sequence ID" value="NZ_JAOTJD010000060.1"/>
</dbReference>
<proteinExistence type="predicted"/>
<keyword evidence="5" id="KW-1185">Reference proteome</keyword>
<reference evidence="4 5" key="1">
    <citation type="submission" date="2022-09" db="EMBL/GenBank/DDBJ databases">
        <title>New species of Phenylobacterium.</title>
        <authorList>
            <person name="Mieszkin S."/>
        </authorList>
    </citation>
    <scope>NUCLEOTIDE SEQUENCE [LARGE SCALE GENOMIC DNA]</scope>
    <source>
        <strain evidence="4 5">HK31-G</strain>
    </source>
</reference>
<feature type="compositionally biased region" description="Low complexity" evidence="1">
    <location>
        <begin position="237"/>
        <end position="269"/>
    </location>
</feature>
<evidence type="ECO:0000313" key="5">
    <source>
        <dbReference type="Proteomes" id="UP001598130"/>
    </source>
</evidence>
<dbReference type="InterPro" id="IPR005090">
    <property type="entry name" value="RepC_N"/>
</dbReference>
<feature type="region of interest" description="Disordered" evidence="1">
    <location>
        <begin position="218"/>
        <end position="284"/>
    </location>
</feature>
<dbReference type="InterPro" id="IPR036388">
    <property type="entry name" value="WH-like_DNA-bd_sf"/>
</dbReference>
<evidence type="ECO:0000256" key="1">
    <source>
        <dbReference type="SAM" id="MobiDB-lite"/>
    </source>
</evidence>
<evidence type="ECO:0000259" key="2">
    <source>
        <dbReference type="Pfam" id="PF03428"/>
    </source>
</evidence>
<feature type="compositionally biased region" description="Basic and acidic residues" evidence="1">
    <location>
        <begin position="218"/>
        <end position="236"/>
    </location>
</feature>
<dbReference type="Gene3D" id="1.10.10.10">
    <property type="entry name" value="Winged helix-like DNA-binding domain superfamily/Winged helix DNA-binding domain"/>
    <property type="match status" value="1"/>
</dbReference>
<feature type="domain" description="DnaA N-terminal" evidence="3">
    <location>
        <begin position="430"/>
        <end position="489"/>
    </location>
</feature>
<dbReference type="InterPro" id="IPR024633">
    <property type="entry name" value="DnaA_N_dom"/>
</dbReference>
<feature type="domain" description="Plasmid replication protein C N-terminal" evidence="2">
    <location>
        <begin position="91"/>
        <end position="211"/>
    </location>
</feature>
<dbReference type="EMBL" id="JAOTJD010000060">
    <property type="protein sequence ID" value="MFD3266466.1"/>
    <property type="molecule type" value="Genomic_DNA"/>
</dbReference>
<evidence type="ECO:0000313" key="4">
    <source>
        <dbReference type="EMBL" id="MFD3266466.1"/>
    </source>
</evidence>
<dbReference type="InterPro" id="IPR038454">
    <property type="entry name" value="DnaA_N_sf"/>
</dbReference>
<evidence type="ECO:0008006" key="6">
    <source>
        <dbReference type="Google" id="ProtNLM"/>
    </source>
</evidence>
<dbReference type="Gene3D" id="3.30.300.180">
    <property type="match status" value="1"/>
</dbReference>
<dbReference type="Proteomes" id="UP001598130">
    <property type="component" value="Unassembled WGS sequence"/>
</dbReference>
<gene>
    <name evidence="4" type="ORF">OCL97_21195</name>
</gene>